<evidence type="ECO:0008006" key="4">
    <source>
        <dbReference type="Google" id="ProtNLM"/>
    </source>
</evidence>
<proteinExistence type="predicted"/>
<feature type="transmembrane region" description="Helical" evidence="1">
    <location>
        <begin position="122"/>
        <end position="147"/>
    </location>
</feature>
<dbReference type="AlphaFoldDB" id="A0A2M7X3G2"/>
<evidence type="ECO:0000313" key="3">
    <source>
        <dbReference type="Proteomes" id="UP000230683"/>
    </source>
</evidence>
<comment type="caution">
    <text evidence="2">The sequence shown here is derived from an EMBL/GenBank/DDBJ whole genome shotgun (WGS) entry which is preliminary data.</text>
</comment>
<evidence type="ECO:0000256" key="1">
    <source>
        <dbReference type="SAM" id="Phobius"/>
    </source>
</evidence>
<organism evidence="2 3">
    <name type="scientific">candidate division WWE3 bacterium CG_4_9_14_3_um_filter_34_6</name>
    <dbReference type="NCBI Taxonomy" id="1975079"/>
    <lineage>
        <taxon>Bacteria</taxon>
        <taxon>Katanobacteria</taxon>
    </lineage>
</organism>
<feature type="transmembrane region" description="Helical" evidence="1">
    <location>
        <begin position="236"/>
        <end position="259"/>
    </location>
</feature>
<keyword evidence="1" id="KW-0472">Membrane</keyword>
<keyword evidence="1" id="KW-1133">Transmembrane helix</keyword>
<reference evidence="3" key="1">
    <citation type="submission" date="2017-09" db="EMBL/GenBank/DDBJ databases">
        <title>Depth-based differentiation of microbial function through sediment-hosted aquifers and enrichment of novel symbionts in the deep terrestrial subsurface.</title>
        <authorList>
            <person name="Probst A.J."/>
            <person name="Ladd B."/>
            <person name="Jarett J.K."/>
            <person name="Geller-Mcgrath D.E."/>
            <person name="Sieber C.M.K."/>
            <person name="Emerson J.B."/>
            <person name="Anantharaman K."/>
            <person name="Thomas B.C."/>
            <person name="Malmstrom R."/>
            <person name="Stieglmeier M."/>
            <person name="Klingl A."/>
            <person name="Woyke T."/>
            <person name="Ryan C.M."/>
            <person name="Banfield J.F."/>
        </authorList>
    </citation>
    <scope>NUCLEOTIDE SEQUENCE [LARGE SCALE GENOMIC DNA]</scope>
</reference>
<accession>A0A2M7X3G2</accession>
<feature type="non-terminal residue" evidence="2">
    <location>
        <position position="367"/>
    </location>
</feature>
<feature type="transmembrane region" description="Helical" evidence="1">
    <location>
        <begin position="196"/>
        <end position="216"/>
    </location>
</feature>
<feature type="transmembrane region" description="Helical" evidence="1">
    <location>
        <begin position="332"/>
        <end position="352"/>
    </location>
</feature>
<protein>
    <recommendedName>
        <fullName evidence="4">Glycosyltransferase RgtA/B/C/D-like domain-containing protein</fullName>
    </recommendedName>
</protein>
<name>A0A2M7X3G2_UNCKA</name>
<gene>
    <name evidence="2" type="ORF">CO178_01665</name>
</gene>
<feature type="transmembrane region" description="Helical" evidence="1">
    <location>
        <begin position="271"/>
        <end position="292"/>
    </location>
</feature>
<feature type="transmembrane region" description="Helical" evidence="1">
    <location>
        <begin position="6"/>
        <end position="25"/>
    </location>
</feature>
<feature type="transmembrane region" description="Helical" evidence="1">
    <location>
        <begin position="159"/>
        <end position="189"/>
    </location>
</feature>
<keyword evidence="1" id="KW-0812">Transmembrane</keyword>
<feature type="transmembrane region" description="Helical" evidence="1">
    <location>
        <begin position="46"/>
        <end position="71"/>
    </location>
</feature>
<sequence length="367" mass="42883">MLIKKFNFVVLSFSTLIFFVLYSLIKQIHFMQNDDWVYYQSIENFLNGNFLLAPLVGITFYTQGFLGLLFTKVTGDIYSLPILTLIISVLNFAIFATILKKQYKVSSTVSILSASLLFLNPLHFYSTLGFMSENFVLFFLLLGIYLINNHQKLPNLKNFLLMNLVLILGFFVKQYLVVAFISLIIFLFFKKLYKYSMYQLAITIVLLFIYYTFFPITNVMQNQSLMFSNLLNFSKMYSLIYVIFVYLCAMMIPLIFVVVKAEFSNLKLKRIASKFLMSIIIVFLATKLFQLFEYPLKDFPYLINTFARKGFYPYGLDGNKYSWIGVYDILRSWNFVSIAILGLFISFSSNFIKKIIKSIGFEDIFFV</sequence>
<dbReference type="EMBL" id="PFWY01000078">
    <property type="protein sequence ID" value="PJA40715.1"/>
    <property type="molecule type" value="Genomic_DNA"/>
</dbReference>
<feature type="transmembrane region" description="Helical" evidence="1">
    <location>
        <begin position="77"/>
        <end position="99"/>
    </location>
</feature>
<dbReference type="Proteomes" id="UP000230683">
    <property type="component" value="Unassembled WGS sequence"/>
</dbReference>
<evidence type="ECO:0000313" key="2">
    <source>
        <dbReference type="EMBL" id="PJA40715.1"/>
    </source>
</evidence>